<dbReference type="AlphaFoldDB" id="A0A1J1J227"/>
<proteinExistence type="predicted"/>
<accession>A0A1J1J227</accession>
<organism evidence="1 2">
    <name type="scientific">Clunio marinus</name>
    <dbReference type="NCBI Taxonomy" id="568069"/>
    <lineage>
        <taxon>Eukaryota</taxon>
        <taxon>Metazoa</taxon>
        <taxon>Ecdysozoa</taxon>
        <taxon>Arthropoda</taxon>
        <taxon>Hexapoda</taxon>
        <taxon>Insecta</taxon>
        <taxon>Pterygota</taxon>
        <taxon>Neoptera</taxon>
        <taxon>Endopterygota</taxon>
        <taxon>Diptera</taxon>
        <taxon>Nematocera</taxon>
        <taxon>Chironomoidea</taxon>
        <taxon>Chironomidae</taxon>
        <taxon>Clunio</taxon>
    </lineage>
</organism>
<dbReference type="EMBL" id="CVRI01000066">
    <property type="protein sequence ID" value="CRL06384.1"/>
    <property type="molecule type" value="Genomic_DNA"/>
</dbReference>
<dbReference type="Proteomes" id="UP000183832">
    <property type="component" value="Unassembled WGS sequence"/>
</dbReference>
<sequence>MIPERLIDDETHDRDESLILENFLLQRYLPGKFTIYDSSHRLQMFGECQCVGGLCETCEL</sequence>
<evidence type="ECO:0000313" key="2">
    <source>
        <dbReference type="Proteomes" id="UP000183832"/>
    </source>
</evidence>
<protein>
    <submittedName>
        <fullName evidence="1">CLUMA_CG019396, isoform A</fullName>
    </submittedName>
</protein>
<evidence type="ECO:0000313" key="1">
    <source>
        <dbReference type="EMBL" id="CRL06384.1"/>
    </source>
</evidence>
<name>A0A1J1J227_9DIPT</name>
<reference evidence="1 2" key="1">
    <citation type="submission" date="2015-04" db="EMBL/GenBank/DDBJ databases">
        <authorList>
            <person name="Syromyatnikov M.Y."/>
            <person name="Popov V.N."/>
        </authorList>
    </citation>
    <scope>NUCLEOTIDE SEQUENCE [LARGE SCALE GENOMIC DNA]</scope>
</reference>
<keyword evidence="2" id="KW-1185">Reference proteome</keyword>
<gene>
    <name evidence="1" type="ORF">CLUMA_CG019396</name>
</gene>